<dbReference type="RefSeq" id="WP_017713195.1">
    <property type="nucleotide sequence ID" value="NZ_KB235939.1"/>
</dbReference>
<sequence length="200" mass="22374">MTDIPINLAVEDDLSEAVLKEILKQSQRPFSIGTCLKRQGFGYLKKILPGINHAAKGSAYLVLTDLDNNECPVALLAEWLSYPKHPNLIFRVAVVEVEAWLLAHREAFAEFLGISVDLIPDDADSVTDPKQLLIDLTKKSRKRYLRDAIVPAKNSTAKIGKDYNGQLIQFVNQNWHAEIAKTHSRSLDRAVNAIVNFKPT</sequence>
<evidence type="ECO:0000313" key="2">
    <source>
        <dbReference type="Proteomes" id="UP000034681"/>
    </source>
</evidence>
<evidence type="ECO:0000313" key="1">
    <source>
        <dbReference type="EMBL" id="KKI98059.1"/>
    </source>
</evidence>
<name>A0A0M2PP56_PROHO</name>
<dbReference type="EMBL" id="AJTX02000010">
    <property type="protein sequence ID" value="KKI98059.1"/>
    <property type="molecule type" value="Genomic_DNA"/>
</dbReference>
<comment type="caution">
    <text evidence="1">The sequence shown here is derived from an EMBL/GenBank/DDBJ whole genome shotgun (WGS) entry which is preliminary data.</text>
</comment>
<organism evidence="1 2">
    <name type="scientific">Prochlorothrix hollandica PCC 9006 = CALU 1027</name>
    <dbReference type="NCBI Taxonomy" id="317619"/>
    <lineage>
        <taxon>Bacteria</taxon>
        <taxon>Bacillati</taxon>
        <taxon>Cyanobacteriota</taxon>
        <taxon>Cyanophyceae</taxon>
        <taxon>Prochlorotrichales</taxon>
        <taxon>Prochlorotrichaceae</taxon>
        <taxon>Prochlorothrix</taxon>
    </lineage>
</organism>
<evidence type="ECO:0008006" key="3">
    <source>
        <dbReference type="Google" id="ProtNLM"/>
    </source>
</evidence>
<reference evidence="1" key="1">
    <citation type="submission" date="2012-04" db="EMBL/GenBank/DDBJ databases">
        <authorList>
            <person name="Borisov I.G."/>
            <person name="Ivanikova N.V."/>
            <person name="Pinevich A.V."/>
        </authorList>
    </citation>
    <scope>NUCLEOTIDE SEQUENCE</scope>
    <source>
        <strain evidence="1">CALU 1027</strain>
    </source>
</reference>
<dbReference type="Proteomes" id="UP000034681">
    <property type="component" value="Unassembled WGS sequence"/>
</dbReference>
<dbReference type="STRING" id="317619.GCA_000332315_02918"/>
<keyword evidence="2" id="KW-1185">Reference proteome</keyword>
<gene>
    <name evidence="1" type="ORF">PROH_20185</name>
</gene>
<dbReference type="OrthoDB" id="5763664at2"/>
<protein>
    <recommendedName>
        <fullName evidence="3">DUF4276 domain-containing protein</fullName>
    </recommendedName>
</protein>
<dbReference type="AlphaFoldDB" id="A0A0M2PP56"/>
<proteinExistence type="predicted"/>
<accession>A0A0M2PP56</accession>